<keyword evidence="4" id="KW-1185">Reference proteome</keyword>
<feature type="domain" description="PepSY" evidence="2">
    <location>
        <begin position="6"/>
        <end position="83"/>
    </location>
</feature>
<evidence type="ECO:0000313" key="4">
    <source>
        <dbReference type="Proteomes" id="UP000523161"/>
    </source>
</evidence>
<feature type="chain" id="PRO_5030996304" evidence="1">
    <location>
        <begin position="22"/>
        <end position="86"/>
    </location>
</feature>
<proteinExistence type="predicted"/>
<dbReference type="EMBL" id="JABSOD010000015">
    <property type="protein sequence ID" value="NRQ43649.1"/>
    <property type="molecule type" value="Genomic_DNA"/>
</dbReference>
<comment type="caution">
    <text evidence="3">The sequence shown here is derived from an EMBL/GenBank/DDBJ whole genome shotgun (WGS) entry which is preliminary data.</text>
</comment>
<keyword evidence="1" id="KW-0732">Signal</keyword>
<sequence length="86" mass="9798">MKHSILMSVILTTAISWTVLADDDKPAANTLKLSEVIKQLEQQGYNPIADVEFDDNKWEIDAWRGNDKRELTVDPVSGKILRDRDD</sequence>
<feature type="signal peptide" evidence="1">
    <location>
        <begin position="1"/>
        <end position="21"/>
    </location>
</feature>
<reference evidence="3 4" key="1">
    <citation type="submission" date="2020-06" db="EMBL/GenBank/DDBJ databases">
        <title>Rheinheimera sp. nov., a marine bacterium isolated from coastal.</title>
        <authorList>
            <person name="Yu Q."/>
            <person name="Qi Y."/>
            <person name="Pu J."/>
        </authorList>
    </citation>
    <scope>NUCLEOTIDE SEQUENCE [LARGE SCALE GENOMIC DNA]</scope>
    <source>
        <strain evidence="3 4">YQF-2</strain>
    </source>
</reference>
<dbReference type="RefSeq" id="WP_173501885.1">
    <property type="nucleotide sequence ID" value="NZ_JABSOD010000015.1"/>
</dbReference>
<gene>
    <name evidence="3" type="ORF">HRH59_13930</name>
</gene>
<dbReference type="Proteomes" id="UP000523161">
    <property type="component" value="Unassembled WGS sequence"/>
</dbReference>
<name>A0A7Y5EIM6_9GAMM</name>
<accession>A0A7Y5EIM6</accession>
<organism evidence="3 4">
    <name type="scientific">Rheinheimera lutimaris</name>
    <dbReference type="NCBI Taxonomy" id="2740584"/>
    <lineage>
        <taxon>Bacteria</taxon>
        <taxon>Pseudomonadati</taxon>
        <taxon>Pseudomonadota</taxon>
        <taxon>Gammaproteobacteria</taxon>
        <taxon>Chromatiales</taxon>
        <taxon>Chromatiaceae</taxon>
        <taxon>Rheinheimera</taxon>
    </lineage>
</organism>
<dbReference type="AlphaFoldDB" id="A0A7Y5EIM6"/>
<dbReference type="Pfam" id="PF13670">
    <property type="entry name" value="PepSY_2"/>
    <property type="match status" value="1"/>
</dbReference>
<protein>
    <submittedName>
        <fullName evidence="3">PepSY domain-containing protein</fullName>
    </submittedName>
</protein>
<evidence type="ECO:0000256" key="1">
    <source>
        <dbReference type="SAM" id="SignalP"/>
    </source>
</evidence>
<evidence type="ECO:0000313" key="3">
    <source>
        <dbReference type="EMBL" id="NRQ43649.1"/>
    </source>
</evidence>
<dbReference type="InterPro" id="IPR025711">
    <property type="entry name" value="PepSY"/>
</dbReference>
<evidence type="ECO:0000259" key="2">
    <source>
        <dbReference type="Pfam" id="PF13670"/>
    </source>
</evidence>